<dbReference type="PRINTS" id="PR01185">
    <property type="entry name" value="INTEGRINA"/>
</dbReference>
<dbReference type="PROSITE" id="PS00330">
    <property type="entry name" value="HEMOLYSIN_CALCIUM"/>
    <property type="match status" value="3"/>
</dbReference>
<sequence>LRSVVYNNRATNPNTTARTLEFVLDDGQAHSNTSVVATATVSFKQTAATVTSPTVTSQQTAASVTSPTVTSQQTAASVTTTVSTETAQDNSVFSLAELDGINGFTISGTTESENFGLLVSGEGDFNGDGFDDLVISAPYADPNGNISAGTAYVVFGSEEGIPANLRASDLDGSNGFAIPGLAALNRSGRSSAIVGDMNGDGLDDLIIGAPYASTQGDNVGEAYVIFGSTSPFQASFDLATLNGSNGFTLYPLISQTPNTLSSGIEPDTSEGGLGRSVNSAGDINGDGLEDIIIGSPFVNSNAPRAGASYVVFGTTSPFPATLDLSTLNGSNGFALTGPPQPDSRFGRAVSTAGDFNGDGFDDLIIGAPGGSYEAAGSVYIIFGKAGSFPAVFNTSRLNGSNGFAIPGIIPGGVLGRNLVSTAGDVNGDGFADVIFAAPFADLEGENSGQAYVLFGSNQPFSPSFDLATLNGSNGFALSGIEGDRTGFAVSEAGDINGDGYGDLLIGAPSTDGSIYVVFGSPNPFPANLDLSLLDGSNGFVLESVLDDYNVLGRGVSAAGDVNGDGIDDLIVGAPRANAGGIVDAGQAYVIYGNLRPSLDLNGTAAGLNGTATFSGTPVVLTDSVNLSLSDTNNTTLAGATVTITNLLNGSGESLTANATGTNIAVAYDAAKGTLSLSGRDSLANYQQVLGTVTYNNTAAILNRTSRTIEFAVDDGAVFSNISQVAVTTLSFNLSNSIQGTAGADSLTGTAGDDLISGLAGNDTLQGLGGNDVLQGGNGNDNLTGSAGNDSLTGGAGNDLLVGGLDNDLLVGGAGSDSFTYQALSDRGTGAEVISDFAATADTLVLTQLFSSLNYQGSNPVGDGYLRFLQQGVNVQVQIDPDGAIGSGSFTTLVTVNNLTPTDLVVGGNVLF</sequence>
<dbReference type="PANTHER" id="PTHR23221">
    <property type="entry name" value="GLYCOSYLPHOSPHATIDYLINOSITOL PHOSPHOLIPASE D"/>
    <property type="match status" value="1"/>
</dbReference>
<protein>
    <submittedName>
        <fullName evidence="6">Type I secretion C-terminal target domain-containing protein</fullName>
    </submittedName>
</protein>
<dbReference type="PANTHER" id="PTHR23221:SF7">
    <property type="entry name" value="PHOSPHATIDYLINOSITOL-GLYCAN-SPECIFIC PHOSPHOLIPASE D"/>
    <property type="match status" value="1"/>
</dbReference>
<evidence type="ECO:0000256" key="4">
    <source>
        <dbReference type="ARBA" id="ARBA00023180"/>
    </source>
</evidence>
<dbReference type="Pfam" id="PF01839">
    <property type="entry name" value="FG-GAP"/>
    <property type="match status" value="7"/>
</dbReference>
<dbReference type="InterPro" id="IPR028994">
    <property type="entry name" value="Integrin_alpha_N"/>
</dbReference>
<dbReference type="PRINTS" id="PR00313">
    <property type="entry name" value="CABNDNGRPT"/>
</dbReference>
<evidence type="ECO:0000313" key="6">
    <source>
        <dbReference type="EMBL" id="TRU98124.1"/>
    </source>
</evidence>
<dbReference type="GO" id="GO:0008305">
    <property type="term" value="C:integrin complex"/>
    <property type="evidence" value="ECO:0007669"/>
    <property type="project" value="InterPro"/>
</dbReference>
<evidence type="ECO:0000256" key="2">
    <source>
        <dbReference type="ARBA" id="ARBA00022737"/>
    </source>
</evidence>
<dbReference type="SUPFAM" id="SSF69318">
    <property type="entry name" value="Integrin alpha N-terminal domain"/>
    <property type="match status" value="1"/>
</dbReference>
<evidence type="ECO:0000256" key="1">
    <source>
        <dbReference type="ARBA" id="ARBA00022729"/>
    </source>
</evidence>
<dbReference type="Gene3D" id="2.130.10.130">
    <property type="entry name" value="Integrin alpha, N-terminal"/>
    <property type="match status" value="3"/>
</dbReference>
<dbReference type="Gene3D" id="2.150.10.10">
    <property type="entry name" value="Serralysin-like metalloprotease, C-terminal"/>
    <property type="match status" value="2"/>
</dbReference>
<proteinExistence type="predicted"/>
<accession>A0A552JRK3</accession>
<evidence type="ECO:0000313" key="7">
    <source>
        <dbReference type="Proteomes" id="UP000320523"/>
    </source>
</evidence>
<dbReference type="EMBL" id="SFAT01000083">
    <property type="protein sequence ID" value="TRU98124.1"/>
    <property type="molecule type" value="Genomic_DNA"/>
</dbReference>
<keyword evidence="2" id="KW-0677">Repeat</keyword>
<keyword evidence="1" id="KW-0732">Signal</keyword>
<reference evidence="6 7" key="1">
    <citation type="submission" date="2019-01" db="EMBL/GenBank/DDBJ databases">
        <title>Coherence of Microcystis species and biogeography revealed through population genomics.</title>
        <authorList>
            <person name="Perez-Carrascal O.M."/>
            <person name="Terrat Y."/>
            <person name="Giani A."/>
            <person name="Fortin N."/>
            <person name="Tromas N."/>
            <person name="Shapiro B.J."/>
        </authorList>
    </citation>
    <scope>NUCLEOTIDE SEQUENCE [LARGE SCALE GENOMIC DNA]</scope>
    <source>
        <strain evidence="6">Mw_QC_S_20081001_S30D</strain>
    </source>
</reference>
<dbReference type="SUPFAM" id="SSF51120">
    <property type="entry name" value="beta-Roll"/>
    <property type="match status" value="1"/>
</dbReference>
<dbReference type="InterPro" id="IPR000413">
    <property type="entry name" value="Integrin_alpha"/>
</dbReference>
<feature type="compositionally biased region" description="Polar residues" evidence="5">
    <location>
        <begin position="779"/>
        <end position="788"/>
    </location>
</feature>
<dbReference type="SMART" id="SM00191">
    <property type="entry name" value="Int_alpha"/>
    <property type="match status" value="7"/>
</dbReference>
<feature type="non-terminal residue" evidence="6">
    <location>
        <position position="1"/>
    </location>
</feature>
<comment type="caution">
    <text evidence="6">The sequence shown here is derived from an EMBL/GenBank/DDBJ whole genome shotgun (WGS) entry which is preliminary data.</text>
</comment>
<dbReference type="GO" id="GO:0016787">
    <property type="term" value="F:hydrolase activity"/>
    <property type="evidence" value="ECO:0007669"/>
    <property type="project" value="UniProtKB-KW"/>
</dbReference>
<dbReference type="InterPro" id="IPR001343">
    <property type="entry name" value="Hemolysn_Ca-bd"/>
</dbReference>
<feature type="region of interest" description="Disordered" evidence="5">
    <location>
        <begin position="769"/>
        <end position="788"/>
    </location>
</feature>
<organism evidence="6 7">
    <name type="scientific">Microcystis wesenbergii Mw_QC_S_20081001_S30D</name>
    <dbReference type="NCBI Taxonomy" id="2486245"/>
    <lineage>
        <taxon>Bacteria</taxon>
        <taxon>Bacillati</taxon>
        <taxon>Cyanobacteriota</taxon>
        <taxon>Cyanophyceae</taxon>
        <taxon>Oscillatoriophycideae</taxon>
        <taxon>Chroococcales</taxon>
        <taxon>Microcystaceae</taxon>
        <taxon>Microcystis</taxon>
    </lineage>
</organism>
<keyword evidence="4" id="KW-0325">Glycoprotein</keyword>
<dbReference type="InterPro" id="IPR019960">
    <property type="entry name" value="T1SS_VCA0849"/>
</dbReference>
<dbReference type="NCBIfam" id="TIGR03661">
    <property type="entry name" value="T1SS_VCA0849"/>
    <property type="match status" value="1"/>
</dbReference>
<name>A0A552JRK3_9CHRO</name>
<dbReference type="InterPro" id="IPR013517">
    <property type="entry name" value="FG-GAP"/>
</dbReference>
<gene>
    <name evidence="6" type="ORF">EWV75_07760</name>
</gene>
<dbReference type="Proteomes" id="UP000320523">
    <property type="component" value="Unassembled WGS sequence"/>
</dbReference>
<dbReference type="GO" id="GO:0007155">
    <property type="term" value="P:cell adhesion"/>
    <property type="evidence" value="ECO:0007669"/>
    <property type="project" value="InterPro"/>
</dbReference>
<dbReference type="InterPro" id="IPR018511">
    <property type="entry name" value="Hemolysin-typ_Ca-bd_CS"/>
</dbReference>
<dbReference type="Pfam" id="PF00353">
    <property type="entry name" value="HemolysinCabind"/>
    <property type="match status" value="1"/>
</dbReference>
<evidence type="ECO:0000256" key="5">
    <source>
        <dbReference type="SAM" id="MobiDB-lite"/>
    </source>
</evidence>
<keyword evidence="3" id="KW-0378">Hydrolase</keyword>
<dbReference type="InterPro" id="IPR011049">
    <property type="entry name" value="Serralysin-like_metalloprot_C"/>
</dbReference>
<evidence type="ECO:0000256" key="3">
    <source>
        <dbReference type="ARBA" id="ARBA00022801"/>
    </source>
</evidence>
<dbReference type="PROSITE" id="PS51470">
    <property type="entry name" value="FG_GAP"/>
    <property type="match status" value="7"/>
</dbReference>
<dbReference type="AlphaFoldDB" id="A0A552JRK3"/>
<dbReference type="GO" id="GO:0005509">
    <property type="term" value="F:calcium ion binding"/>
    <property type="evidence" value="ECO:0007669"/>
    <property type="project" value="InterPro"/>
</dbReference>
<dbReference type="InterPro" id="IPR013519">
    <property type="entry name" value="Int_alpha_beta-p"/>
</dbReference>